<comment type="caution">
    <text evidence="1">The sequence shown here is derived from an EMBL/GenBank/DDBJ whole genome shotgun (WGS) entry which is preliminary data.</text>
</comment>
<organism evidence="1 2">
    <name type="scientific">Toxocara canis</name>
    <name type="common">Canine roundworm</name>
    <dbReference type="NCBI Taxonomy" id="6265"/>
    <lineage>
        <taxon>Eukaryota</taxon>
        <taxon>Metazoa</taxon>
        <taxon>Ecdysozoa</taxon>
        <taxon>Nematoda</taxon>
        <taxon>Chromadorea</taxon>
        <taxon>Rhabditida</taxon>
        <taxon>Spirurina</taxon>
        <taxon>Ascaridomorpha</taxon>
        <taxon>Ascaridoidea</taxon>
        <taxon>Toxocaridae</taxon>
        <taxon>Toxocara</taxon>
    </lineage>
</organism>
<gene>
    <name evidence="1" type="ORF">Tcan_18431</name>
</gene>
<reference evidence="1 2" key="1">
    <citation type="submission" date="2014-11" db="EMBL/GenBank/DDBJ databases">
        <title>Genetic blueprint of the zoonotic pathogen Toxocara canis.</title>
        <authorList>
            <person name="Zhu X.-Q."/>
            <person name="Korhonen P.K."/>
            <person name="Cai H."/>
            <person name="Young N.D."/>
            <person name="Nejsum P."/>
            <person name="von Samson-Himmelstjerna G."/>
            <person name="Boag P.R."/>
            <person name="Tan P."/>
            <person name="Li Q."/>
            <person name="Min J."/>
            <person name="Yang Y."/>
            <person name="Wang X."/>
            <person name="Fang X."/>
            <person name="Hall R.S."/>
            <person name="Hofmann A."/>
            <person name="Sternberg P.W."/>
            <person name="Jex A.R."/>
            <person name="Gasser R.B."/>
        </authorList>
    </citation>
    <scope>NUCLEOTIDE SEQUENCE [LARGE SCALE GENOMIC DNA]</scope>
    <source>
        <strain evidence="1">PN_DK_2014</strain>
    </source>
</reference>
<dbReference type="AlphaFoldDB" id="A0A0B2VIF3"/>
<dbReference type="EMBL" id="JPKZ01001206">
    <property type="protein sequence ID" value="KHN83261.1"/>
    <property type="molecule type" value="Genomic_DNA"/>
</dbReference>
<sequence length="106" mass="12062">MLTGVPLVPCSLAGLFGPKLNCIESGSSWTASWISELGSHWSYFRVIESLCTKVCAHFCPVGFENVLIRYQTAREVRREVCDELFREKLSEARMWSVRTLVMYAIP</sequence>
<evidence type="ECO:0000313" key="1">
    <source>
        <dbReference type="EMBL" id="KHN83261.1"/>
    </source>
</evidence>
<accession>A0A0B2VIF3</accession>
<evidence type="ECO:0000313" key="2">
    <source>
        <dbReference type="Proteomes" id="UP000031036"/>
    </source>
</evidence>
<proteinExistence type="predicted"/>
<keyword evidence="2" id="KW-1185">Reference proteome</keyword>
<dbReference type="Proteomes" id="UP000031036">
    <property type="component" value="Unassembled WGS sequence"/>
</dbReference>
<protein>
    <submittedName>
        <fullName evidence="1">Uncharacterized protein</fullName>
    </submittedName>
</protein>
<name>A0A0B2VIF3_TOXCA</name>